<reference evidence="1" key="1">
    <citation type="submission" date="2023-04" db="EMBL/GenBank/DDBJ databases">
        <title>Draft Genome sequencing of Naganishia species isolated from polar environments using Oxford Nanopore Technology.</title>
        <authorList>
            <person name="Leo P."/>
            <person name="Venkateswaran K."/>
        </authorList>
    </citation>
    <scope>NUCLEOTIDE SEQUENCE</scope>
    <source>
        <strain evidence="1">MNA-CCFEE 5262</strain>
    </source>
</reference>
<evidence type="ECO:0000313" key="2">
    <source>
        <dbReference type="Proteomes" id="UP001230649"/>
    </source>
</evidence>
<sequence>MASDSQATSSRPHSTDEQDTPTREFGHGPTAQAVIEEKRSLVDELLPVPVTEQTHSANSQASIQNSVRRIASLGIIVVFLLTITFYGTTLIVDESTGMKSSVKSVVGGFVNSIGGSMKGVQDEVSEGLEQLKLGDGKDDTTPVQTGVWDDAPLSEITVQPFDGMTDDSLTTASRTYLAAFWDPDWAKYTFLRTLPPSALPLEKPKKRIIFVGDVHGSLHSLKKLMKKLSYDPSLDLLIHVGDIIAKGPDSRGVVEYLRINKAKGVRGNHDEKVIEWRSWMRWAGKGYQSSKSSRRDSTDGHKGWRAFIDDLDAQFPSNAQDEELTNEEQEQLEASLAARAKSFPKGWTWRSEHWRIARGLSKEDYQYLVDLPLTLHLPSLHSIVVHAGLLARDPTKKATAEDQPYASAIAAGLSPETGDNALTRAQSEIALLQTIPQNRDPYTLLNIRSVLKDGEVTKKANKGTPWSEIWQEEMSRCTGAGSDLVEDEEEESSTNDDESIERTEENEKRALKRKKGSKTLPKMDCSPVTVIYGHAAGRGLDIKKYSKGLDSGCVYGKQLTALVLGDVKATKKIKGAKPVRVGSKKGVLIDIECEKAPSGNPE</sequence>
<organism evidence="1 2">
    <name type="scientific">Naganishia adeliensis</name>
    <dbReference type="NCBI Taxonomy" id="92952"/>
    <lineage>
        <taxon>Eukaryota</taxon>
        <taxon>Fungi</taxon>
        <taxon>Dikarya</taxon>
        <taxon>Basidiomycota</taxon>
        <taxon>Agaricomycotina</taxon>
        <taxon>Tremellomycetes</taxon>
        <taxon>Filobasidiales</taxon>
        <taxon>Filobasidiaceae</taxon>
        <taxon>Naganishia</taxon>
    </lineage>
</organism>
<keyword evidence="2" id="KW-1185">Reference proteome</keyword>
<comment type="caution">
    <text evidence="1">The sequence shown here is derived from an EMBL/GenBank/DDBJ whole genome shotgun (WGS) entry which is preliminary data.</text>
</comment>
<gene>
    <name evidence="1" type="ORF">QFC20_007230</name>
</gene>
<name>A0ACC2V2Y8_9TREE</name>
<proteinExistence type="predicted"/>
<dbReference type="EMBL" id="JASBWS010000162">
    <property type="protein sequence ID" value="KAJ9092987.1"/>
    <property type="molecule type" value="Genomic_DNA"/>
</dbReference>
<accession>A0ACC2V2Y8</accession>
<protein>
    <submittedName>
        <fullName evidence="1">Uncharacterized protein</fullName>
    </submittedName>
</protein>
<dbReference type="Proteomes" id="UP001230649">
    <property type="component" value="Unassembled WGS sequence"/>
</dbReference>
<evidence type="ECO:0000313" key="1">
    <source>
        <dbReference type="EMBL" id="KAJ9092987.1"/>
    </source>
</evidence>